<name>A0A1R0H8M0_9FUNG</name>
<evidence type="ECO:0000256" key="5">
    <source>
        <dbReference type="ARBA" id="ARBA00022729"/>
    </source>
</evidence>
<protein>
    <recommendedName>
        <fullName evidence="3">rhizopuspepsin</fullName>
        <ecNumber evidence="3">3.4.23.21</ecNumber>
    </recommendedName>
</protein>
<sequence>MMQNSLLFLIPLLLVNSTNLSHDTHTLTVPLISDRNLNFHGEIVLGLPGEKFNVVFDTGSADIWVPSVHCTSNACNNHNKYDPSSSHSFNGYTNEKFIIKYGTGNLAGHIVSDHLSISGAKIPNQIFGISTEEADFFEKMKFDGVFGLAYSSLSTSQKSPPMDKLLMSGAIKQKVFSFWFDKFSENGKVGGELVLGGYNKDRFLGKISYAPVVTKKYWELSLSNVSHNRKRIDASSSFAIVDTGTSLIALPKNDAFAINSLIGAVKLRNSDRLFKISCETKSKEPLLLSLGDIKLKIEPENYIYKVKPGYCLSAFTVNPSNVILFSKFSKNLSFFS</sequence>
<keyword evidence="7 10" id="KW-0378">Hydrolase</keyword>
<feature type="signal peptide" evidence="11">
    <location>
        <begin position="1"/>
        <end position="17"/>
    </location>
</feature>
<dbReference type="PRINTS" id="PR00792">
    <property type="entry name" value="PEPSIN"/>
</dbReference>
<comment type="caution">
    <text evidence="13">The sequence shown here is derived from an EMBL/GenBank/DDBJ whole genome shotgun (WGS) entry which is preliminary data.</text>
</comment>
<organism evidence="13 14">
    <name type="scientific">Smittium mucronatum</name>
    <dbReference type="NCBI Taxonomy" id="133383"/>
    <lineage>
        <taxon>Eukaryota</taxon>
        <taxon>Fungi</taxon>
        <taxon>Fungi incertae sedis</taxon>
        <taxon>Zoopagomycota</taxon>
        <taxon>Kickxellomycotina</taxon>
        <taxon>Harpellomycetes</taxon>
        <taxon>Harpellales</taxon>
        <taxon>Legeriomycetaceae</taxon>
        <taxon>Smittium</taxon>
    </lineage>
</organism>
<dbReference type="GO" id="GO:0004190">
    <property type="term" value="F:aspartic-type endopeptidase activity"/>
    <property type="evidence" value="ECO:0007669"/>
    <property type="project" value="UniProtKB-KW"/>
</dbReference>
<evidence type="ECO:0000256" key="11">
    <source>
        <dbReference type="SAM" id="SignalP"/>
    </source>
</evidence>
<dbReference type="Proteomes" id="UP000187455">
    <property type="component" value="Unassembled WGS sequence"/>
</dbReference>
<dbReference type="EC" id="3.4.23.21" evidence="3"/>
<feature type="chain" id="PRO_5012638697" description="rhizopuspepsin" evidence="11">
    <location>
        <begin position="18"/>
        <end position="336"/>
    </location>
</feature>
<evidence type="ECO:0000256" key="4">
    <source>
        <dbReference type="ARBA" id="ARBA00022670"/>
    </source>
</evidence>
<keyword evidence="9" id="KW-1015">Disulfide bond</keyword>
<feature type="active site" evidence="8">
    <location>
        <position position="57"/>
    </location>
</feature>
<keyword evidence="4 10" id="KW-0645">Protease</keyword>
<dbReference type="InterPro" id="IPR001969">
    <property type="entry name" value="Aspartic_peptidase_AS"/>
</dbReference>
<dbReference type="PROSITE" id="PS00141">
    <property type="entry name" value="ASP_PROTEASE"/>
    <property type="match status" value="2"/>
</dbReference>
<dbReference type="PANTHER" id="PTHR47966:SF51">
    <property type="entry name" value="BETA-SITE APP-CLEAVING ENZYME, ISOFORM A-RELATED"/>
    <property type="match status" value="1"/>
</dbReference>
<gene>
    <name evidence="13" type="ORF">AYI68_g300</name>
</gene>
<dbReference type="AlphaFoldDB" id="A0A1R0H8M0"/>
<evidence type="ECO:0000256" key="10">
    <source>
        <dbReference type="RuleBase" id="RU000454"/>
    </source>
</evidence>
<dbReference type="FunFam" id="2.40.70.10:FF:000115">
    <property type="entry name" value="Lysosomal aspartic protease"/>
    <property type="match status" value="1"/>
</dbReference>
<keyword evidence="14" id="KW-1185">Reference proteome</keyword>
<evidence type="ECO:0000259" key="12">
    <source>
        <dbReference type="PROSITE" id="PS51767"/>
    </source>
</evidence>
<evidence type="ECO:0000256" key="6">
    <source>
        <dbReference type="ARBA" id="ARBA00022750"/>
    </source>
</evidence>
<feature type="disulfide bond" evidence="9">
    <location>
        <begin position="70"/>
        <end position="75"/>
    </location>
</feature>
<evidence type="ECO:0000313" key="14">
    <source>
        <dbReference type="Proteomes" id="UP000187455"/>
    </source>
</evidence>
<dbReference type="InterPro" id="IPR033121">
    <property type="entry name" value="PEPTIDASE_A1"/>
</dbReference>
<evidence type="ECO:0000256" key="9">
    <source>
        <dbReference type="PIRSR" id="PIRSR601461-2"/>
    </source>
</evidence>
<dbReference type="EMBL" id="LSSL01000090">
    <property type="protein sequence ID" value="OLY85509.1"/>
    <property type="molecule type" value="Genomic_DNA"/>
</dbReference>
<dbReference type="SUPFAM" id="SSF50630">
    <property type="entry name" value="Acid proteases"/>
    <property type="match status" value="1"/>
</dbReference>
<keyword evidence="6 10" id="KW-0064">Aspartyl protease</keyword>
<proteinExistence type="inferred from homology"/>
<evidence type="ECO:0000313" key="13">
    <source>
        <dbReference type="EMBL" id="OLY85509.1"/>
    </source>
</evidence>
<dbReference type="OrthoDB" id="15189at2759"/>
<evidence type="ECO:0000256" key="3">
    <source>
        <dbReference type="ARBA" id="ARBA00013205"/>
    </source>
</evidence>
<dbReference type="GO" id="GO:0006508">
    <property type="term" value="P:proteolysis"/>
    <property type="evidence" value="ECO:0007669"/>
    <property type="project" value="UniProtKB-KW"/>
</dbReference>
<accession>A0A1R0H8M0</accession>
<evidence type="ECO:0000256" key="1">
    <source>
        <dbReference type="ARBA" id="ARBA00001130"/>
    </source>
</evidence>
<feature type="active site" evidence="8">
    <location>
        <position position="242"/>
    </location>
</feature>
<dbReference type="STRING" id="133383.A0A1R0H8M0"/>
<evidence type="ECO:0000256" key="2">
    <source>
        <dbReference type="ARBA" id="ARBA00007447"/>
    </source>
</evidence>
<reference evidence="13 14" key="1">
    <citation type="journal article" date="2016" name="Mol. Biol. Evol.">
        <title>Genome-Wide Survey of Gut Fungi (Harpellales) Reveals the First Horizontally Transferred Ubiquitin Gene from a Mosquito Host.</title>
        <authorList>
            <person name="Wang Y."/>
            <person name="White M.M."/>
            <person name="Kvist S."/>
            <person name="Moncalvo J.M."/>
        </authorList>
    </citation>
    <scope>NUCLEOTIDE SEQUENCE [LARGE SCALE GENOMIC DNA]</scope>
    <source>
        <strain evidence="13 14">ALG-7-W6</strain>
    </source>
</reference>
<evidence type="ECO:0000256" key="7">
    <source>
        <dbReference type="ARBA" id="ARBA00022801"/>
    </source>
</evidence>
<feature type="domain" description="Peptidase A1" evidence="12">
    <location>
        <begin position="39"/>
        <end position="336"/>
    </location>
</feature>
<dbReference type="InterPro" id="IPR021109">
    <property type="entry name" value="Peptidase_aspartic_dom_sf"/>
</dbReference>
<dbReference type="Gene3D" id="2.40.70.10">
    <property type="entry name" value="Acid Proteases"/>
    <property type="match status" value="2"/>
</dbReference>
<keyword evidence="5 11" id="KW-0732">Signal</keyword>
<dbReference type="PANTHER" id="PTHR47966">
    <property type="entry name" value="BETA-SITE APP-CLEAVING ENZYME, ISOFORM A-RELATED"/>
    <property type="match status" value="1"/>
</dbReference>
<comment type="catalytic activity">
    <reaction evidence="1">
        <text>Hydrolysis of proteins with broad specificity similar to that of pepsin A, preferring hydrophobic residues at P1 and P1'. Clots milk and activates trypsinogen. Does not cleave 4-Gln-|-His-5, but does cleave 10-His-|-Leu-11 and 12-Val-|-Glu-13 in B chain of insulin.</text>
        <dbReference type="EC" id="3.4.23.21"/>
    </reaction>
</comment>
<dbReference type="Pfam" id="PF00026">
    <property type="entry name" value="Asp"/>
    <property type="match status" value="1"/>
</dbReference>
<evidence type="ECO:0000256" key="8">
    <source>
        <dbReference type="PIRSR" id="PIRSR601461-1"/>
    </source>
</evidence>
<comment type="similarity">
    <text evidence="2 10">Belongs to the peptidase A1 family.</text>
</comment>
<dbReference type="InterPro" id="IPR001461">
    <property type="entry name" value="Aspartic_peptidase_A1"/>
</dbReference>
<dbReference type="PROSITE" id="PS51767">
    <property type="entry name" value="PEPTIDASE_A1"/>
    <property type="match status" value="1"/>
</dbReference>